<proteinExistence type="inferred from homology"/>
<feature type="region of interest" description="Disordered" evidence="11">
    <location>
        <begin position="46"/>
        <end position="106"/>
    </location>
</feature>
<gene>
    <name evidence="12" type="primary">CYT2</name>
    <name evidence="12" type="ORF">MCUN1_001899</name>
</gene>
<keyword evidence="3 10" id="KW-0349">Heme</keyword>
<evidence type="ECO:0000256" key="4">
    <source>
        <dbReference type="ARBA" id="ARBA00022723"/>
    </source>
</evidence>
<evidence type="ECO:0000256" key="11">
    <source>
        <dbReference type="SAM" id="MobiDB-lite"/>
    </source>
</evidence>
<feature type="compositionally biased region" description="Basic and acidic residues" evidence="11">
    <location>
        <begin position="79"/>
        <end position="95"/>
    </location>
</feature>
<evidence type="ECO:0000313" key="13">
    <source>
        <dbReference type="Proteomes" id="UP001219933"/>
    </source>
</evidence>
<comment type="similarity">
    <text evidence="2 10">Belongs to the cytochrome c-type heme lyase family.</text>
</comment>
<evidence type="ECO:0000256" key="3">
    <source>
        <dbReference type="ARBA" id="ARBA00022617"/>
    </source>
</evidence>
<comment type="function">
    <text evidence="10">Lyase that catalyzes the covalent linking of the heme group to the cytochrome C apoprotein to produce the mature functional cytochrome.</text>
</comment>
<dbReference type="PROSITE" id="PS00821">
    <property type="entry name" value="CYTO_HEME_LYASE_1"/>
    <property type="match status" value="1"/>
</dbReference>
<sequence length="264" mass="29979">MSSWWPFSQQAAPAAGQQSACPVDHTTRERYVSECPVDHKTRETFLNESKGAAASTSSAHATDAQLSNEREVSSIPRYYPKDQDTEVVESAHADPEAASSGSGRDTHWVYPSASQFYNAVRRKNHATDAADMSVVVPIHNAVNEEAWKRILDWERGWRGKEGEDAKLVNFVGKPNELTWRARMRGFMGFQLPFDRHDWIIVRNGEDNPQQVRYIIDFYAGRGADSERRDMLNANPGVSFHLDVRPAPSTFEGIAMRMHRWWKEA</sequence>
<keyword evidence="8 10" id="KW-0472">Membrane</keyword>
<comment type="subcellular location">
    <subcellularLocation>
        <location evidence="1 10">Mitochondrion inner membrane</location>
    </subcellularLocation>
</comment>
<dbReference type="Pfam" id="PF01265">
    <property type="entry name" value="Cyto_heme_lyase"/>
    <property type="match status" value="1"/>
</dbReference>
<dbReference type="InterPro" id="IPR000511">
    <property type="entry name" value="Holocyt_c/c1_synthase"/>
</dbReference>
<protein>
    <recommendedName>
        <fullName evidence="10">Holocytochrome c-type synthase</fullName>
        <ecNumber evidence="10">4.4.1.17</ecNumber>
    </recommendedName>
</protein>
<feature type="region of interest" description="Disordered" evidence="11">
    <location>
        <begin position="1"/>
        <end position="22"/>
    </location>
</feature>
<evidence type="ECO:0000256" key="6">
    <source>
        <dbReference type="ARBA" id="ARBA00023004"/>
    </source>
</evidence>
<evidence type="ECO:0000256" key="7">
    <source>
        <dbReference type="ARBA" id="ARBA00023128"/>
    </source>
</evidence>
<comment type="catalytic activity">
    <reaction evidence="10">
        <text>holo-[cytochrome c] = apo-[cytochrome c] + heme b</text>
        <dbReference type="Rhea" id="RHEA:22648"/>
        <dbReference type="Rhea" id="RHEA-COMP:10725"/>
        <dbReference type="Rhea" id="RHEA-COMP:10726"/>
        <dbReference type="ChEBI" id="CHEBI:29950"/>
        <dbReference type="ChEBI" id="CHEBI:60344"/>
        <dbReference type="ChEBI" id="CHEBI:83739"/>
        <dbReference type="EC" id="4.4.1.17"/>
    </reaction>
</comment>
<dbReference type="PANTHER" id="PTHR12743:SF0">
    <property type="entry name" value="HOLOCYTOCHROME C-TYPE SYNTHASE"/>
    <property type="match status" value="1"/>
</dbReference>
<dbReference type="AlphaFoldDB" id="A0AAF0EVH2"/>
<keyword evidence="9 10" id="KW-0456">Lyase</keyword>
<keyword evidence="5 10" id="KW-0999">Mitochondrion inner membrane</keyword>
<evidence type="ECO:0000256" key="5">
    <source>
        <dbReference type="ARBA" id="ARBA00022792"/>
    </source>
</evidence>
<dbReference type="PROSITE" id="PS00822">
    <property type="entry name" value="CYTO_HEME_LYASE_2"/>
    <property type="match status" value="1"/>
</dbReference>
<keyword evidence="6 10" id="KW-0408">Iron</keyword>
<accession>A0AAF0EVH2</accession>
<dbReference type="GO" id="GO:0005743">
    <property type="term" value="C:mitochondrial inner membrane"/>
    <property type="evidence" value="ECO:0007669"/>
    <property type="project" value="UniProtKB-SubCell"/>
</dbReference>
<keyword evidence="7 10" id="KW-0496">Mitochondrion</keyword>
<dbReference type="EC" id="4.4.1.17" evidence="10"/>
<evidence type="ECO:0000256" key="9">
    <source>
        <dbReference type="ARBA" id="ARBA00023239"/>
    </source>
</evidence>
<keyword evidence="4 10" id="KW-0479">Metal-binding</keyword>
<feature type="compositionally biased region" description="Low complexity" evidence="11">
    <location>
        <begin position="8"/>
        <end position="20"/>
    </location>
</feature>
<organism evidence="12 13">
    <name type="scientific">Malassezia cuniculi</name>
    <dbReference type="NCBI Taxonomy" id="948313"/>
    <lineage>
        <taxon>Eukaryota</taxon>
        <taxon>Fungi</taxon>
        <taxon>Dikarya</taxon>
        <taxon>Basidiomycota</taxon>
        <taxon>Ustilaginomycotina</taxon>
        <taxon>Malasseziomycetes</taxon>
        <taxon>Malasseziales</taxon>
        <taxon>Malasseziaceae</taxon>
        <taxon>Malassezia</taxon>
    </lineage>
</organism>
<dbReference type="Proteomes" id="UP001219933">
    <property type="component" value="Chromosome 2"/>
</dbReference>
<evidence type="ECO:0000313" key="12">
    <source>
        <dbReference type="EMBL" id="WFD35051.1"/>
    </source>
</evidence>
<evidence type="ECO:0000256" key="2">
    <source>
        <dbReference type="ARBA" id="ARBA00007255"/>
    </source>
</evidence>
<name>A0AAF0EVH2_9BASI</name>
<evidence type="ECO:0000256" key="1">
    <source>
        <dbReference type="ARBA" id="ARBA00004273"/>
    </source>
</evidence>
<dbReference type="GO" id="GO:0004408">
    <property type="term" value="F:holocytochrome-c synthase activity"/>
    <property type="evidence" value="ECO:0007669"/>
    <property type="project" value="UniProtKB-EC"/>
</dbReference>
<evidence type="ECO:0000256" key="8">
    <source>
        <dbReference type="ARBA" id="ARBA00023136"/>
    </source>
</evidence>
<evidence type="ECO:0000256" key="10">
    <source>
        <dbReference type="RuleBase" id="RU363130"/>
    </source>
</evidence>
<dbReference type="EMBL" id="CP119878">
    <property type="protein sequence ID" value="WFD35051.1"/>
    <property type="molecule type" value="Genomic_DNA"/>
</dbReference>
<keyword evidence="13" id="KW-1185">Reference proteome</keyword>
<reference evidence="12" key="1">
    <citation type="submission" date="2023-03" db="EMBL/GenBank/DDBJ databases">
        <title>Mating type loci evolution in Malassezia.</title>
        <authorList>
            <person name="Coelho M.A."/>
        </authorList>
    </citation>
    <scope>NUCLEOTIDE SEQUENCE</scope>
    <source>
        <strain evidence="12">CBS 11721</strain>
    </source>
</reference>
<dbReference type="PANTHER" id="PTHR12743">
    <property type="entry name" value="CYTOCHROME C1 HEME LYASE"/>
    <property type="match status" value="1"/>
</dbReference>
<feature type="compositionally biased region" description="Low complexity" evidence="11">
    <location>
        <begin position="52"/>
        <end position="64"/>
    </location>
</feature>
<dbReference type="GO" id="GO:0046872">
    <property type="term" value="F:metal ion binding"/>
    <property type="evidence" value="ECO:0007669"/>
    <property type="project" value="UniProtKB-KW"/>
</dbReference>